<keyword evidence="3 5" id="KW-0067">ATP-binding</keyword>
<evidence type="ECO:0000256" key="4">
    <source>
        <dbReference type="ARBA" id="ARBA00023267"/>
    </source>
</evidence>
<feature type="domain" description="BPL/LPL catalytic" evidence="6">
    <location>
        <begin position="69"/>
        <end position="260"/>
    </location>
</feature>
<keyword evidence="5" id="KW-0805">Transcription regulation</keyword>
<comment type="similarity">
    <text evidence="5">Belongs to the biotin--protein ligase family.</text>
</comment>
<dbReference type="InterPro" id="IPR036390">
    <property type="entry name" value="WH_DNA-bd_sf"/>
</dbReference>
<dbReference type="GO" id="GO:0003677">
    <property type="term" value="F:DNA binding"/>
    <property type="evidence" value="ECO:0007669"/>
    <property type="project" value="UniProtKB-UniRule"/>
</dbReference>
<keyword evidence="1 5" id="KW-0436">Ligase</keyword>
<evidence type="ECO:0000256" key="3">
    <source>
        <dbReference type="ARBA" id="ARBA00022840"/>
    </source>
</evidence>
<dbReference type="HAMAP" id="MF_00978">
    <property type="entry name" value="Bifunct_BirA"/>
    <property type="match status" value="1"/>
</dbReference>
<dbReference type="InterPro" id="IPR004143">
    <property type="entry name" value="BPL_LPL_catalytic"/>
</dbReference>
<keyword evidence="5" id="KW-0804">Transcription</keyword>
<comment type="catalytic activity">
    <reaction evidence="5">
        <text>biotin + L-lysyl-[protein] + ATP = N(6)-biotinyl-L-lysyl-[protein] + AMP + diphosphate + H(+)</text>
        <dbReference type="Rhea" id="RHEA:11756"/>
        <dbReference type="Rhea" id="RHEA-COMP:9752"/>
        <dbReference type="Rhea" id="RHEA-COMP:10505"/>
        <dbReference type="ChEBI" id="CHEBI:15378"/>
        <dbReference type="ChEBI" id="CHEBI:29969"/>
        <dbReference type="ChEBI" id="CHEBI:30616"/>
        <dbReference type="ChEBI" id="CHEBI:33019"/>
        <dbReference type="ChEBI" id="CHEBI:57586"/>
        <dbReference type="ChEBI" id="CHEBI:83144"/>
        <dbReference type="ChEBI" id="CHEBI:456215"/>
        <dbReference type="EC" id="6.3.4.15"/>
    </reaction>
</comment>
<dbReference type="NCBIfam" id="TIGR00121">
    <property type="entry name" value="birA_ligase"/>
    <property type="match status" value="1"/>
</dbReference>
<dbReference type="Proteomes" id="UP000198915">
    <property type="component" value="Unassembled WGS sequence"/>
</dbReference>
<dbReference type="InterPro" id="IPR008988">
    <property type="entry name" value="Transcriptional_repressor_C"/>
</dbReference>
<dbReference type="Pfam" id="PF08279">
    <property type="entry name" value="HTH_11"/>
    <property type="match status" value="1"/>
</dbReference>
<dbReference type="InterPro" id="IPR004408">
    <property type="entry name" value="Biotin_CoA_COase_ligase"/>
</dbReference>
<dbReference type="AlphaFoldDB" id="A0A1I3YZI9"/>
<proteinExistence type="inferred from homology"/>
<dbReference type="Gene3D" id="3.30.930.10">
    <property type="entry name" value="Bira Bifunctional Protein, Domain 2"/>
    <property type="match status" value="1"/>
</dbReference>
<dbReference type="EMBL" id="FORT01000012">
    <property type="protein sequence ID" value="SFK37294.1"/>
    <property type="molecule type" value="Genomic_DNA"/>
</dbReference>
<evidence type="ECO:0000313" key="8">
    <source>
        <dbReference type="Proteomes" id="UP000198915"/>
    </source>
</evidence>
<dbReference type="GO" id="GO:0006355">
    <property type="term" value="P:regulation of DNA-templated transcription"/>
    <property type="evidence" value="ECO:0007669"/>
    <property type="project" value="UniProtKB-UniRule"/>
</dbReference>
<dbReference type="InterPro" id="IPR013196">
    <property type="entry name" value="HTH_11"/>
</dbReference>
<dbReference type="PANTHER" id="PTHR12835">
    <property type="entry name" value="BIOTIN PROTEIN LIGASE"/>
    <property type="match status" value="1"/>
</dbReference>
<feature type="binding site" evidence="5">
    <location>
        <position position="116"/>
    </location>
    <ligand>
        <name>biotin</name>
        <dbReference type="ChEBI" id="CHEBI:57586"/>
    </ligand>
</feature>
<dbReference type="Pfam" id="PF02237">
    <property type="entry name" value="BPL_C"/>
    <property type="match status" value="1"/>
</dbReference>
<dbReference type="SUPFAM" id="SSF55681">
    <property type="entry name" value="Class II aaRS and biotin synthetases"/>
    <property type="match status" value="1"/>
</dbReference>
<comment type="caution">
    <text evidence="5">Lacks conserved residue(s) required for the propagation of feature annotation.</text>
</comment>
<organism evidence="7 8">
    <name type="scientific">Brevibacillus centrosporus</name>
    <dbReference type="NCBI Taxonomy" id="54910"/>
    <lineage>
        <taxon>Bacteria</taxon>
        <taxon>Bacillati</taxon>
        <taxon>Bacillota</taxon>
        <taxon>Bacilli</taxon>
        <taxon>Bacillales</taxon>
        <taxon>Paenibacillaceae</taxon>
        <taxon>Brevibacillus</taxon>
    </lineage>
</organism>
<dbReference type="STRING" id="1884381.SAMN05518846_112102"/>
<dbReference type="GO" id="GO:0004077">
    <property type="term" value="F:biotin--[biotin carboxyl-carrier protein] ligase activity"/>
    <property type="evidence" value="ECO:0007669"/>
    <property type="project" value="UniProtKB-UniRule"/>
</dbReference>
<reference evidence="8" key="1">
    <citation type="submission" date="2016-10" db="EMBL/GenBank/DDBJ databases">
        <authorList>
            <person name="Varghese N."/>
            <person name="Submissions S."/>
        </authorList>
    </citation>
    <scope>NUCLEOTIDE SEQUENCE [LARGE SCALE GENOMIC DNA]</scope>
    <source>
        <strain evidence="8">OK042</strain>
    </source>
</reference>
<evidence type="ECO:0000313" key="7">
    <source>
        <dbReference type="EMBL" id="SFK37294.1"/>
    </source>
</evidence>
<comment type="function">
    <text evidence="5">Acts both as a biotin--[acetyl-CoA-carboxylase] ligase and a repressor.</text>
</comment>
<dbReference type="GO" id="GO:0005737">
    <property type="term" value="C:cytoplasm"/>
    <property type="evidence" value="ECO:0007669"/>
    <property type="project" value="TreeGrafter"/>
</dbReference>
<dbReference type="PANTHER" id="PTHR12835:SF5">
    <property type="entry name" value="BIOTIN--PROTEIN LIGASE"/>
    <property type="match status" value="1"/>
</dbReference>
<feature type="binding site" evidence="5">
    <location>
        <position position="187"/>
    </location>
    <ligand>
        <name>biotin</name>
        <dbReference type="ChEBI" id="CHEBI:57586"/>
    </ligand>
</feature>
<dbReference type="InterPro" id="IPR036388">
    <property type="entry name" value="WH-like_DNA-bd_sf"/>
</dbReference>
<dbReference type="SUPFAM" id="SSF46785">
    <property type="entry name" value="Winged helix' DNA-binding domain"/>
    <property type="match status" value="1"/>
</dbReference>
<dbReference type="EC" id="6.3.4.15" evidence="5"/>
<keyword evidence="2 5" id="KW-0547">Nucleotide-binding</keyword>
<accession>A0A1I3YZI9</accession>
<dbReference type="Gene3D" id="1.10.10.10">
    <property type="entry name" value="Winged helix-like DNA-binding domain superfamily/Winged helix DNA-binding domain"/>
    <property type="match status" value="1"/>
</dbReference>
<evidence type="ECO:0000259" key="6">
    <source>
        <dbReference type="PROSITE" id="PS51733"/>
    </source>
</evidence>
<evidence type="ECO:0000256" key="5">
    <source>
        <dbReference type="HAMAP-Rule" id="MF_00978"/>
    </source>
</evidence>
<name>A0A1I3YZI9_9BACL</name>
<dbReference type="CDD" id="cd16442">
    <property type="entry name" value="BPL"/>
    <property type="match status" value="1"/>
</dbReference>
<evidence type="ECO:0000256" key="1">
    <source>
        <dbReference type="ARBA" id="ARBA00022598"/>
    </source>
</evidence>
<keyword evidence="4 5" id="KW-0092">Biotin</keyword>
<keyword evidence="8" id="KW-1185">Reference proteome</keyword>
<sequence length="327" mass="36450">MNIKQVILKAFHDHPGEFISGEELSQTCGCSRTAVWKHIEELRKDGYEFEAVRKSGYRLLIAPDRLSAAEITAGLDTKRIGQQVIAHDEVVSTQPLAQEAAARGAKEGTLVLAELQTGGKGRLGRPWHSPKGTGIWMSLIIRPAIPLPKTPQMTLLTAVSVARTIREETGLPVKIKWPNDIFIGDKKVCGILTELNAESDRVNYLVIGIGINANSVEEDFPQDLAKIATSLRIESGQSLKRASFIQQFCRFFEEEYDYYLENGFGRVKQEWEAHSYTIGRWVNVQTISQRLEGRAIALDDEGVLMVEDQAGVVHKVYSADVNYRANP</sequence>
<dbReference type="Gene3D" id="2.30.30.100">
    <property type="match status" value="1"/>
</dbReference>
<dbReference type="GO" id="GO:0016740">
    <property type="term" value="F:transferase activity"/>
    <property type="evidence" value="ECO:0007669"/>
    <property type="project" value="UniProtKB-ARBA"/>
</dbReference>
<dbReference type="SUPFAM" id="SSF50037">
    <property type="entry name" value="C-terminal domain of transcriptional repressors"/>
    <property type="match status" value="1"/>
</dbReference>
<protein>
    <recommendedName>
        <fullName evidence="5">Bifunctional ligase/repressor BirA</fullName>
    </recommendedName>
    <alternativeName>
        <fullName evidence="5">Biotin--[acetyl-CoA-carboxylase] ligase</fullName>
        <ecNumber evidence="5">6.3.4.15</ecNumber>
    </alternativeName>
    <alternativeName>
        <fullName evidence="5">Biotin--protein ligase</fullName>
    </alternativeName>
    <alternativeName>
        <fullName evidence="5">Biotin-[acetyl-CoA carboxylase] synthetase</fullName>
    </alternativeName>
</protein>
<dbReference type="InterPro" id="IPR003142">
    <property type="entry name" value="BPL_C"/>
</dbReference>
<dbReference type="GO" id="GO:0005524">
    <property type="term" value="F:ATP binding"/>
    <property type="evidence" value="ECO:0007669"/>
    <property type="project" value="UniProtKB-UniRule"/>
</dbReference>
<evidence type="ECO:0000256" key="2">
    <source>
        <dbReference type="ARBA" id="ARBA00022741"/>
    </source>
</evidence>
<dbReference type="PROSITE" id="PS51733">
    <property type="entry name" value="BPL_LPL_CATALYTIC"/>
    <property type="match status" value="1"/>
</dbReference>
<feature type="DNA-binding region" description="H-T-H motif" evidence="5">
    <location>
        <begin position="21"/>
        <end position="40"/>
    </location>
</feature>
<keyword evidence="5" id="KW-0238">DNA-binding</keyword>
<gene>
    <name evidence="5" type="primary">birA</name>
    <name evidence="7" type="ORF">SAMN05518846_112102</name>
</gene>
<dbReference type="GO" id="GO:0009249">
    <property type="term" value="P:protein lipoylation"/>
    <property type="evidence" value="ECO:0007669"/>
    <property type="project" value="UniProtKB-ARBA"/>
</dbReference>
<dbReference type="InterPro" id="IPR030855">
    <property type="entry name" value="Bifunct_BirA"/>
</dbReference>
<keyword evidence="5" id="KW-0678">Repressor</keyword>
<dbReference type="Pfam" id="PF03099">
    <property type="entry name" value="BPL_LplA_LipB"/>
    <property type="match status" value="1"/>
</dbReference>
<dbReference type="InterPro" id="IPR045864">
    <property type="entry name" value="aa-tRNA-synth_II/BPL/LPL"/>
</dbReference>
<dbReference type="RefSeq" id="WP_092272249.1">
    <property type="nucleotide sequence ID" value="NZ_FORT01000012.1"/>
</dbReference>